<dbReference type="PATRIC" id="fig|1423776.4.peg.1799"/>
<dbReference type="EC" id="5.1.3.2" evidence="5 11"/>
<evidence type="ECO:0000256" key="2">
    <source>
        <dbReference type="ARBA" id="ARBA00001911"/>
    </source>
</evidence>
<dbReference type="InterPro" id="IPR001509">
    <property type="entry name" value="Epimerase_deHydtase"/>
</dbReference>
<keyword evidence="10 11" id="KW-0119">Carbohydrate metabolism</keyword>
<keyword evidence="7 11" id="KW-0520">NAD</keyword>
<accession>A0A0R1LWW8</accession>
<dbReference type="SUPFAM" id="SSF51735">
    <property type="entry name" value="NAD(P)-binding Rossmann-fold domains"/>
    <property type="match status" value="1"/>
</dbReference>
<dbReference type="GO" id="GO:0003978">
    <property type="term" value="F:UDP-glucose 4-epimerase activity"/>
    <property type="evidence" value="ECO:0007669"/>
    <property type="project" value="UniProtKB-UniRule"/>
</dbReference>
<dbReference type="PANTHER" id="PTHR43725">
    <property type="entry name" value="UDP-GLUCOSE 4-EPIMERASE"/>
    <property type="match status" value="1"/>
</dbReference>
<dbReference type="Gene3D" id="3.40.50.720">
    <property type="entry name" value="NAD(P)-binding Rossmann-like Domain"/>
    <property type="match status" value="1"/>
</dbReference>
<evidence type="ECO:0000256" key="1">
    <source>
        <dbReference type="ARBA" id="ARBA00000083"/>
    </source>
</evidence>
<comment type="similarity">
    <text evidence="4 11">Belongs to the NAD(P)-dependent epimerase/dehydratase family.</text>
</comment>
<dbReference type="InterPro" id="IPR005886">
    <property type="entry name" value="UDP_G4E"/>
</dbReference>
<feature type="domain" description="NAD-dependent epimerase/dehydratase" evidence="12">
    <location>
        <begin position="3"/>
        <end position="253"/>
    </location>
</feature>
<evidence type="ECO:0000256" key="3">
    <source>
        <dbReference type="ARBA" id="ARBA00004947"/>
    </source>
</evidence>
<evidence type="ECO:0000256" key="6">
    <source>
        <dbReference type="ARBA" id="ARBA00018569"/>
    </source>
</evidence>
<keyword evidence="8" id="KW-0299">Galactose metabolism</keyword>
<gene>
    <name evidence="13" type="ORF">FD04_GL001775</name>
</gene>
<dbReference type="PANTHER" id="PTHR43725:SF53">
    <property type="entry name" value="UDP-ARABINOSE 4-EPIMERASE 1"/>
    <property type="match status" value="1"/>
</dbReference>
<sequence>MTVVVLGGAGYIGSHTVDRLVSKGYDVAVIDNLITGHRASVNPKARFYQGDIRDRAFLDEVFDQETSIEGIIHFAAFSIVPESMSNPLKYFDNNTGGMITLLKAMKDHDIKRIIFSSTAATYGEPKQIPIKETDPQVPTNPYGESKLAMEKIMHWSDVAYGVKFVALRYFNVAGAKADGSIGEDHHPETHLIPIILQVAAGERDGLKIFGTDYPTKDGTNVRDYVHVVDLADAHILALEYLKDGHDSDAFNLGSSTGFSNKEILEAARKATGQPIPAEDAPRRAGDPSTLIAASDKARKVLGWKPQYDDVEEIIKTAWNWKQTHPKGYNDRGEA</sequence>
<dbReference type="CDD" id="cd05247">
    <property type="entry name" value="UDP_G4E_1_SDR_e"/>
    <property type="match status" value="1"/>
</dbReference>
<reference evidence="13 14" key="1">
    <citation type="journal article" date="2015" name="Genome Announc.">
        <title>Expanding the biotechnology potential of lactobacilli through comparative genomics of 213 strains and associated genera.</title>
        <authorList>
            <person name="Sun Z."/>
            <person name="Harris H.M."/>
            <person name="McCann A."/>
            <person name="Guo C."/>
            <person name="Argimon S."/>
            <person name="Zhang W."/>
            <person name="Yang X."/>
            <person name="Jeffery I.B."/>
            <person name="Cooney J.C."/>
            <person name="Kagawa T.F."/>
            <person name="Liu W."/>
            <person name="Song Y."/>
            <person name="Salvetti E."/>
            <person name="Wrobel A."/>
            <person name="Rasinkangas P."/>
            <person name="Parkhill J."/>
            <person name="Rea M.C."/>
            <person name="O'Sullivan O."/>
            <person name="Ritari J."/>
            <person name="Douillard F.P."/>
            <person name="Paul Ross R."/>
            <person name="Yang R."/>
            <person name="Briner A.E."/>
            <person name="Felis G.E."/>
            <person name="de Vos W.M."/>
            <person name="Barrangou R."/>
            <person name="Klaenhammer T.R."/>
            <person name="Caufield P.W."/>
            <person name="Cui Y."/>
            <person name="Zhang H."/>
            <person name="O'Toole P.W."/>
        </authorList>
    </citation>
    <scope>NUCLEOTIDE SEQUENCE [LARGE SCALE GENOMIC DNA]</scope>
    <source>
        <strain evidence="13 14">DSM 19909</strain>
    </source>
</reference>
<evidence type="ECO:0000256" key="5">
    <source>
        <dbReference type="ARBA" id="ARBA00013189"/>
    </source>
</evidence>
<dbReference type="EMBL" id="AZEE01000030">
    <property type="protein sequence ID" value="KRK96922.1"/>
    <property type="molecule type" value="Genomic_DNA"/>
</dbReference>
<evidence type="ECO:0000256" key="11">
    <source>
        <dbReference type="RuleBase" id="RU366046"/>
    </source>
</evidence>
<evidence type="ECO:0000256" key="8">
    <source>
        <dbReference type="ARBA" id="ARBA00023144"/>
    </source>
</evidence>
<evidence type="ECO:0000256" key="7">
    <source>
        <dbReference type="ARBA" id="ARBA00023027"/>
    </source>
</evidence>
<keyword evidence="9 11" id="KW-0413">Isomerase</keyword>
<comment type="subunit">
    <text evidence="11">Homodimer.</text>
</comment>
<dbReference type="InterPro" id="IPR036291">
    <property type="entry name" value="NAD(P)-bd_dom_sf"/>
</dbReference>
<comment type="caution">
    <text evidence="13">The sequence shown here is derived from an EMBL/GenBank/DDBJ whole genome shotgun (WGS) entry which is preliminary data.</text>
</comment>
<dbReference type="OrthoDB" id="9801785at2"/>
<evidence type="ECO:0000256" key="9">
    <source>
        <dbReference type="ARBA" id="ARBA00023235"/>
    </source>
</evidence>
<protein>
    <recommendedName>
        <fullName evidence="6 11">UDP-glucose 4-epimerase</fullName>
        <ecNumber evidence="5 11">5.1.3.2</ecNumber>
    </recommendedName>
</protein>
<comment type="catalytic activity">
    <reaction evidence="1 11">
        <text>UDP-alpha-D-glucose = UDP-alpha-D-galactose</text>
        <dbReference type="Rhea" id="RHEA:22168"/>
        <dbReference type="ChEBI" id="CHEBI:58885"/>
        <dbReference type="ChEBI" id="CHEBI:66914"/>
        <dbReference type="EC" id="5.1.3.2"/>
    </reaction>
</comment>
<keyword evidence="14" id="KW-1185">Reference proteome</keyword>
<dbReference type="GO" id="GO:0033499">
    <property type="term" value="P:galactose catabolic process via UDP-galactose, Leloir pathway"/>
    <property type="evidence" value="ECO:0007669"/>
    <property type="project" value="TreeGrafter"/>
</dbReference>
<dbReference type="NCBIfam" id="TIGR01179">
    <property type="entry name" value="galE"/>
    <property type="match status" value="1"/>
</dbReference>
<evidence type="ECO:0000256" key="4">
    <source>
        <dbReference type="ARBA" id="ARBA00007637"/>
    </source>
</evidence>
<evidence type="ECO:0000313" key="13">
    <source>
        <dbReference type="EMBL" id="KRK96922.1"/>
    </source>
</evidence>
<comment type="pathway">
    <text evidence="3 11">Carbohydrate metabolism; galactose metabolism.</text>
</comment>
<proteinExistence type="inferred from homology"/>
<dbReference type="Gene3D" id="3.90.25.10">
    <property type="entry name" value="UDP-galactose 4-epimerase, domain 1"/>
    <property type="match status" value="1"/>
</dbReference>
<dbReference type="STRING" id="1423776.FD04_GL001775"/>
<dbReference type="Pfam" id="PF01370">
    <property type="entry name" value="Epimerase"/>
    <property type="match status" value="1"/>
</dbReference>
<dbReference type="UniPathway" id="UPA00214"/>
<evidence type="ECO:0000259" key="12">
    <source>
        <dbReference type="Pfam" id="PF01370"/>
    </source>
</evidence>
<organism evidence="13 14">
    <name type="scientific">Secundilactobacillus odoratitofui DSM 19909 = JCM 15043</name>
    <dbReference type="NCBI Taxonomy" id="1423776"/>
    <lineage>
        <taxon>Bacteria</taxon>
        <taxon>Bacillati</taxon>
        <taxon>Bacillota</taxon>
        <taxon>Bacilli</taxon>
        <taxon>Lactobacillales</taxon>
        <taxon>Lactobacillaceae</taxon>
        <taxon>Secundilactobacillus</taxon>
    </lineage>
</organism>
<comment type="cofactor">
    <cofactor evidence="2 11">
        <name>NAD(+)</name>
        <dbReference type="ChEBI" id="CHEBI:57540"/>
    </cofactor>
</comment>
<name>A0A0R1LWW8_9LACO</name>
<dbReference type="Proteomes" id="UP000051160">
    <property type="component" value="Unassembled WGS sequence"/>
</dbReference>
<evidence type="ECO:0000313" key="14">
    <source>
        <dbReference type="Proteomes" id="UP000051160"/>
    </source>
</evidence>
<evidence type="ECO:0000256" key="10">
    <source>
        <dbReference type="ARBA" id="ARBA00023277"/>
    </source>
</evidence>
<dbReference type="AlphaFoldDB" id="A0A0R1LWW8"/>
<dbReference type="RefSeq" id="WP_054700564.1">
    <property type="nucleotide sequence ID" value="NZ_AZEE01000030.1"/>
</dbReference>